<proteinExistence type="predicted"/>
<evidence type="ECO:0000313" key="1">
    <source>
        <dbReference type="EMBL" id="USJ19560.1"/>
    </source>
</evidence>
<dbReference type="KEGG" id="lfo:LMK00_06905"/>
<organism evidence="1 2">
    <name type="scientific">Lactococcus formosensis</name>
    <dbReference type="NCBI Taxonomy" id="1281486"/>
    <lineage>
        <taxon>Bacteria</taxon>
        <taxon>Bacillati</taxon>
        <taxon>Bacillota</taxon>
        <taxon>Bacilli</taxon>
        <taxon>Lactobacillales</taxon>
        <taxon>Streptococcaceae</taxon>
        <taxon>Lactococcus</taxon>
    </lineage>
</organism>
<dbReference type="Proteomes" id="UP001056730">
    <property type="component" value="Chromosome"/>
</dbReference>
<accession>A0A9Q8Y042</accession>
<dbReference type="AlphaFoldDB" id="A0A9Q8Y042"/>
<dbReference type="EMBL" id="CP086395">
    <property type="protein sequence ID" value="USJ19560.1"/>
    <property type="molecule type" value="Genomic_DNA"/>
</dbReference>
<dbReference type="RefSeq" id="WP_252175107.1">
    <property type="nucleotide sequence ID" value="NZ_CP086395.1"/>
</dbReference>
<name>A0A9Q8Y042_9LACT</name>
<reference evidence="1" key="1">
    <citation type="journal article" date="2022" name="Front. Microbiol.">
        <title>Feed Insects as a Reservoir of Granadaene-Producing Lactococci.</title>
        <authorList>
            <person name="Neuzil-Bunesova V."/>
            <person name="Ramirez Garcia A."/>
            <person name="Modrackova N."/>
            <person name="Makovska M."/>
            <person name="Sabolova M."/>
            <person name="Sproer C."/>
            <person name="Bunk B."/>
            <person name="Blom J."/>
            <person name="Schwab C."/>
        </authorList>
    </citation>
    <scope>NUCLEOTIDE SEQUENCE</scope>
    <source>
        <strain evidence="1">I4/6O</strain>
    </source>
</reference>
<sequence>MKDLVNLVLEQKGHKVLEEHKHCLENNISEAIQAGMPADKIAEIAFVVGFAHGVIDVMESIDKK</sequence>
<evidence type="ECO:0000313" key="2">
    <source>
        <dbReference type="Proteomes" id="UP001056730"/>
    </source>
</evidence>
<gene>
    <name evidence="1" type="ORF">LMK00_06905</name>
</gene>
<protein>
    <submittedName>
        <fullName evidence="1">Uncharacterized protein</fullName>
    </submittedName>
</protein>